<dbReference type="PROSITE" id="PS50172">
    <property type="entry name" value="BRCT"/>
    <property type="match status" value="1"/>
</dbReference>
<evidence type="ECO:0000256" key="5">
    <source>
        <dbReference type="ARBA" id="ARBA00023136"/>
    </source>
</evidence>
<dbReference type="GO" id="GO:0042276">
    <property type="term" value="P:error-prone translesion synthesis"/>
    <property type="evidence" value="ECO:0007669"/>
    <property type="project" value="TreeGrafter"/>
</dbReference>
<dbReference type="Gene3D" id="3.40.50.10190">
    <property type="entry name" value="BRCT domain"/>
    <property type="match status" value="1"/>
</dbReference>
<evidence type="ECO:0000313" key="9">
    <source>
        <dbReference type="Proteomes" id="UP000759131"/>
    </source>
</evidence>
<proteinExistence type="inferred from homology"/>
<dbReference type="InterPro" id="IPR007248">
    <property type="entry name" value="Mpv17_PMP22"/>
</dbReference>
<evidence type="ECO:0000256" key="6">
    <source>
        <dbReference type="SAM" id="Phobius"/>
    </source>
</evidence>
<accession>A0A7R9PY36</accession>
<dbReference type="Pfam" id="PF16589">
    <property type="entry name" value="BRCT_2"/>
    <property type="match status" value="1"/>
</dbReference>
<dbReference type="InterPro" id="IPR038401">
    <property type="entry name" value="Rev1_C_sf"/>
</dbReference>
<dbReference type="InterPro" id="IPR001357">
    <property type="entry name" value="BRCT_dom"/>
</dbReference>
<dbReference type="Proteomes" id="UP000759131">
    <property type="component" value="Unassembled WGS sequence"/>
</dbReference>
<feature type="transmembrane region" description="Helical" evidence="6">
    <location>
        <begin position="354"/>
        <end position="374"/>
    </location>
</feature>
<dbReference type="EMBL" id="CAJPIZ010002762">
    <property type="protein sequence ID" value="CAG2105468.1"/>
    <property type="molecule type" value="Genomic_DNA"/>
</dbReference>
<dbReference type="GO" id="GO:0003887">
    <property type="term" value="F:DNA-directed DNA polymerase activity"/>
    <property type="evidence" value="ECO:0007669"/>
    <property type="project" value="TreeGrafter"/>
</dbReference>
<dbReference type="SUPFAM" id="SSF52113">
    <property type="entry name" value="BRCT domain"/>
    <property type="match status" value="1"/>
</dbReference>
<evidence type="ECO:0000256" key="3">
    <source>
        <dbReference type="ARBA" id="ARBA00022692"/>
    </source>
</evidence>
<dbReference type="PANTHER" id="PTHR45990">
    <property type="entry name" value="DNA REPAIR PROTEIN REV1"/>
    <property type="match status" value="1"/>
</dbReference>
<protein>
    <recommendedName>
        <fullName evidence="7">BRCT domain-containing protein</fullName>
    </recommendedName>
</protein>
<dbReference type="OrthoDB" id="5345392at2759"/>
<sequence length="387" mass="45163">MDWRQYLTLKREKLRNQLTDSEKTNELFAGVCVHINGVTNPSEIELKELIVGFGGMYLTYFDPQLTTHTIASNLAFATTKRLKTSQIVVKVEWILDSIEANCLQSVDNYLLDKTDPKLMDNKTREEKTTVCQPVLNEDHFDWLSETERQFIEDLPRGLREEVLADIELSRELEKQRNDFSDDELYSEETDETSDEMADLMSGDVTCANICGKYRTEEVLDLIAEWITSEEELLEEDVAYITKYFLDLIDERNIDLNMSFAGIYFGLFGHFWYKFLDKRFPGSHRRAVLKKLLSEMAMGPPLVSGLFLIVSKLKDKSFEECLNDLKTNFVLICSVEWLVYIPLQFLNFSLLRPQFRYLFVAIISLGYDAFLSYVIHRNDRSKRLREIK</sequence>
<dbReference type="SMART" id="SM00292">
    <property type="entry name" value="BRCT"/>
    <property type="match status" value="1"/>
</dbReference>
<evidence type="ECO:0000256" key="1">
    <source>
        <dbReference type="ARBA" id="ARBA00004141"/>
    </source>
</evidence>
<dbReference type="CDD" id="cd17719">
    <property type="entry name" value="BRCT_Rev1"/>
    <property type="match status" value="1"/>
</dbReference>
<keyword evidence="3 6" id="KW-0812">Transmembrane</keyword>
<evidence type="ECO:0000313" key="8">
    <source>
        <dbReference type="EMBL" id="CAD7625038.1"/>
    </source>
</evidence>
<evidence type="ECO:0000256" key="2">
    <source>
        <dbReference type="ARBA" id="ARBA00006824"/>
    </source>
</evidence>
<dbReference type="GO" id="GO:0016020">
    <property type="term" value="C:membrane"/>
    <property type="evidence" value="ECO:0007669"/>
    <property type="project" value="UniProtKB-SubCell"/>
</dbReference>
<feature type="domain" description="BRCT" evidence="7">
    <location>
        <begin position="23"/>
        <end position="111"/>
    </location>
</feature>
<dbReference type="Gene3D" id="1.20.58.1280">
    <property type="entry name" value="DNA repair protein Rev1, C-terminal domain"/>
    <property type="match status" value="1"/>
</dbReference>
<comment type="similarity">
    <text evidence="2">Belongs to the peroxisomal membrane protein PXMP2/4 family.</text>
</comment>
<reference evidence="8" key="1">
    <citation type="submission" date="2020-11" db="EMBL/GenBank/DDBJ databases">
        <authorList>
            <person name="Tran Van P."/>
        </authorList>
    </citation>
    <scope>NUCLEOTIDE SEQUENCE</scope>
</reference>
<organism evidence="8">
    <name type="scientific">Medioppia subpectinata</name>
    <dbReference type="NCBI Taxonomy" id="1979941"/>
    <lineage>
        <taxon>Eukaryota</taxon>
        <taxon>Metazoa</taxon>
        <taxon>Ecdysozoa</taxon>
        <taxon>Arthropoda</taxon>
        <taxon>Chelicerata</taxon>
        <taxon>Arachnida</taxon>
        <taxon>Acari</taxon>
        <taxon>Acariformes</taxon>
        <taxon>Sarcoptiformes</taxon>
        <taxon>Oribatida</taxon>
        <taxon>Brachypylina</taxon>
        <taxon>Oppioidea</taxon>
        <taxon>Oppiidae</taxon>
        <taxon>Medioppia</taxon>
    </lineage>
</organism>
<evidence type="ECO:0000259" key="7">
    <source>
        <dbReference type="PROSITE" id="PS50172"/>
    </source>
</evidence>
<dbReference type="GO" id="GO:0005634">
    <property type="term" value="C:nucleus"/>
    <property type="evidence" value="ECO:0007669"/>
    <property type="project" value="TreeGrafter"/>
</dbReference>
<dbReference type="InterPro" id="IPR036420">
    <property type="entry name" value="BRCT_dom_sf"/>
</dbReference>
<evidence type="ECO:0000256" key="4">
    <source>
        <dbReference type="ARBA" id="ARBA00022989"/>
    </source>
</evidence>
<dbReference type="GO" id="GO:0070987">
    <property type="term" value="P:error-free translesion synthesis"/>
    <property type="evidence" value="ECO:0007669"/>
    <property type="project" value="TreeGrafter"/>
</dbReference>
<dbReference type="GO" id="GO:0017125">
    <property type="term" value="F:deoxycytidyl transferase activity"/>
    <property type="evidence" value="ECO:0007669"/>
    <property type="project" value="TreeGrafter"/>
</dbReference>
<dbReference type="EMBL" id="OC857337">
    <property type="protein sequence ID" value="CAD7625038.1"/>
    <property type="molecule type" value="Genomic_DNA"/>
</dbReference>
<keyword evidence="5 6" id="KW-0472">Membrane</keyword>
<keyword evidence="4 6" id="KW-1133">Transmembrane helix</keyword>
<dbReference type="AlphaFoldDB" id="A0A7R9PY36"/>
<comment type="subcellular location">
    <subcellularLocation>
        <location evidence="1">Membrane</location>
        <topology evidence="1">Multi-pass membrane protein</topology>
    </subcellularLocation>
</comment>
<dbReference type="Pfam" id="PF04117">
    <property type="entry name" value="Mpv17_PMP22"/>
    <property type="match status" value="1"/>
</dbReference>
<keyword evidence="9" id="KW-1185">Reference proteome</keyword>
<dbReference type="PANTHER" id="PTHR45990:SF1">
    <property type="entry name" value="DNA REPAIR PROTEIN REV1"/>
    <property type="match status" value="1"/>
</dbReference>
<name>A0A7R9PY36_9ACAR</name>
<gene>
    <name evidence="8" type="ORF">OSB1V03_LOCUS5474</name>
</gene>